<dbReference type="RefSeq" id="WP_343791086.1">
    <property type="nucleotide sequence ID" value="NZ_BAAAEU010000010.1"/>
</dbReference>
<gene>
    <name evidence="2" type="ORF">GCM10009105_22480</name>
</gene>
<organism evidence="2 3">
    <name type="scientific">Dokdonella soli</name>
    <dbReference type="NCBI Taxonomy" id="529810"/>
    <lineage>
        <taxon>Bacteria</taxon>
        <taxon>Pseudomonadati</taxon>
        <taxon>Pseudomonadota</taxon>
        <taxon>Gammaproteobacteria</taxon>
        <taxon>Lysobacterales</taxon>
        <taxon>Rhodanobacteraceae</taxon>
        <taxon>Dokdonella</taxon>
    </lineage>
</organism>
<comment type="caution">
    <text evidence="2">The sequence shown here is derived from an EMBL/GenBank/DDBJ whole genome shotgun (WGS) entry which is preliminary data.</text>
</comment>
<proteinExistence type="predicted"/>
<keyword evidence="1" id="KW-0732">Signal</keyword>
<evidence type="ECO:0000313" key="3">
    <source>
        <dbReference type="Proteomes" id="UP001501523"/>
    </source>
</evidence>
<keyword evidence="3" id="KW-1185">Reference proteome</keyword>
<sequence>MGFRLGAALAALLACGCLEPAAAGSRTATGRDGLQFSPAVDARGYIDVWRLRHDVAVVEARYADGSDHAEIEVCEREGGEADEPLDDRAQRRQQRAKQACIENVQRRYAAYQKLFAAFNNAWLPAIRNAIAKGDTVAEVILRQCATTKALDRSGIESTCDEEPRKSVAMKRLREIGFTAALDIEFPNWQQSPGQRKSQLDSQQRALEAIRHGALGFDTMEVSTDGNVARTADDLQSYRNYAVIEAALQDAPRAFTVTPGTYESWRTSAFSALRVNRQALTPGYLTWGRRLYFGGSPRIYTGPHYWRSSPTRVFVPRGDSMEEIAVSGADDAQFRHELAETLAATEASIDAWLKQDPRWGVFLLHRVGLHEWVPQGMQSTTQALNPAWAGRWRLAAQTQDWDKPMQPASGDAVIRRDGRGMTMSVTAAQAAEPFANVGACTLRYSGGLTYLPDETPNGDVHTALGYIDAAQARQALAPLDRRKRYKQVLMQCEDAESADSDRIRFLLLARDRMVEIGMEATGRRSHVSVRQYRRIR</sequence>
<dbReference type="PROSITE" id="PS51257">
    <property type="entry name" value="PROKAR_LIPOPROTEIN"/>
    <property type="match status" value="1"/>
</dbReference>
<evidence type="ECO:0000256" key="1">
    <source>
        <dbReference type="SAM" id="SignalP"/>
    </source>
</evidence>
<protein>
    <submittedName>
        <fullName evidence="2">Uncharacterized protein</fullName>
    </submittedName>
</protein>
<feature type="chain" id="PRO_5045907989" evidence="1">
    <location>
        <begin position="24"/>
        <end position="535"/>
    </location>
</feature>
<accession>A0ABN1IKK9</accession>
<dbReference type="Proteomes" id="UP001501523">
    <property type="component" value="Unassembled WGS sequence"/>
</dbReference>
<feature type="signal peptide" evidence="1">
    <location>
        <begin position="1"/>
        <end position="23"/>
    </location>
</feature>
<reference evidence="2 3" key="1">
    <citation type="journal article" date="2019" name="Int. J. Syst. Evol. Microbiol.">
        <title>The Global Catalogue of Microorganisms (GCM) 10K type strain sequencing project: providing services to taxonomists for standard genome sequencing and annotation.</title>
        <authorList>
            <consortium name="The Broad Institute Genomics Platform"/>
            <consortium name="The Broad Institute Genome Sequencing Center for Infectious Disease"/>
            <person name="Wu L."/>
            <person name="Ma J."/>
        </authorList>
    </citation>
    <scope>NUCLEOTIDE SEQUENCE [LARGE SCALE GENOMIC DNA]</scope>
    <source>
        <strain evidence="2 3">JCM 15421</strain>
    </source>
</reference>
<dbReference type="EMBL" id="BAAAEU010000010">
    <property type="protein sequence ID" value="GAA0716243.1"/>
    <property type="molecule type" value="Genomic_DNA"/>
</dbReference>
<name>A0ABN1IKK9_9GAMM</name>
<evidence type="ECO:0000313" key="2">
    <source>
        <dbReference type="EMBL" id="GAA0716243.1"/>
    </source>
</evidence>